<organismHost>
    <name type="scientific">Chenopodium quinoa</name>
    <name type="common">Quinoa</name>
    <dbReference type="NCBI Taxonomy" id="63459"/>
</organismHost>
<organismHost>
    <name type="scientific">Nicotiana tabacum</name>
    <name type="common">Common tobacco</name>
    <dbReference type="NCBI Taxonomy" id="4097"/>
</organismHost>
<protein>
    <submittedName>
        <fullName evidence="1">7K protein</fullName>
    </submittedName>
</protein>
<name>Q9YPI4_TNVD</name>
<proteinExistence type="predicted"/>
<organismHost>
    <name type="scientific">Tulipa gesneriana</name>
    <name type="common">Garden tulip</name>
    <dbReference type="NCBI Taxonomy" id="13306"/>
</organismHost>
<evidence type="ECO:0000313" key="1">
    <source>
        <dbReference type="EMBL" id="BAA00787.1"/>
    </source>
</evidence>
<organismHost>
    <name type="scientific">Chenopodium amaranticolor</name>
    <dbReference type="NCBI Taxonomy" id="66262"/>
</organismHost>
<reference evidence="1" key="2">
    <citation type="submission" date="1991-04" db="EMBL/GenBank/DDBJ databases">
        <authorList>
            <person name="Coutts R.H."/>
        </authorList>
    </citation>
    <scope>NUCLEOTIDE SEQUENCE</scope>
    <source>
        <strain evidence="1">D</strain>
    </source>
</reference>
<dbReference type="EMBL" id="D00942">
    <property type="protein sequence ID" value="BAA00787.1"/>
    <property type="molecule type" value="Genomic_RNA"/>
</dbReference>
<reference evidence="1" key="1">
    <citation type="journal article" date="1991" name="J. Gen. Virol.">
        <title>The complete nucleotide sequence of tobacco necrosis virus strain D.</title>
        <authorList>
            <person name="Coutts R.H.A."/>
            <person name="Rigden J.E."/>
            <person name="Slabas A.R."/>
            <person name="Lomonossoff G.P."/>
            <person name="Wise P.J."/>
        </authorList>
    </citation>
    <scope>NUCLEOTIDE SEQUENCE</scope>
    <source>
        <strain evidence="1">D</strain>
    </source>
</reference>
<organismHost>
    <name type="scientific">Nicotiana clevelandii</name>
    <name type="common">Wild tobacco</name>
    <dbReference type="NCBI Taxonomy" id="81866"/>
</organismHost>
<accession>Q9YPI4</accession>
<organismHost>
    <name type="scientific">Cucumis sativus</name>
    <name type="common">Cucumber</name>
    <dbReference type="NCBI Taxonomy" id="3659"/>
</organismHost>
<sequence>MKTHQFHLKIESRWKIQKMSVVGETNESIVRRGSRRVAIKKLAKLPCAKKVMLSRTWVLQFQ</sequence>
<reference evidence="1" key="3">
    <citation type="journal article" date="1996" name="J. Phytopathol.">
        <title>Location of the 5'termini of tobacco necrosis virus strain D subgenomic mRNAs.</title>
        <authorList>
            <person name="Offei S.K."/>
            <person name="Coutts R.H.A."/>
        </authorList>
    </citation>
    <scope>NUCLEOTIDE SEQUENCE</scope>
    <source>
        <strain evidence="1">D</strain>
    </source>
</reference>
<organism evidence="1">
    <name type="scientific">Tobacco necrosis virus (strain D)</name>
    <name type="common">TNV-D</name>
    <dbReference type="NCBI Taxonomy" id="12056"/>
    <lineage>
        <taxon>Viruses</taxon>
        <taxon>Riboviria</taxon>
        <taxon>Orthornavirae</taxon>
        <taxon>Kitrinoviricota</taxon>
        <taxon>Tolucaviricetes</taxon>
        <taxon>Tolivirales</taxon>
        <taxon>Tombusviridae</taxon>
        <taxon>Procedovirinae</taxon>
        <taxon>Betanecrovirus</taxon>
        <taxon>Betanecrovirus nicotianae</taxon>
    </lineage>
</organism>
<organismHost>
    <name type="scientific">Phaseolus vulgaris</name>
    <name type="common">Kidney bean</name>
    <name type="synonym">French bean</name>
    <dbReference type="NCBI Taxonomy" id="3885"/>
</organismHost>